<keyword evidence="2" id="KW-1185">Reference proteome</keyword>
<evidence type="ECO:0000313" key="2">
    <source>
        <dbReference type="Proteomes" id="UP001157167"/>
    </source>
</evidence>
<evidence type="ECO:0000313" key="1">
    <source>
        <dbReference type="EMBL" id="GLT23942.1"/>
    </source>
</evidence>
<comment type="caution">
    <text evidence="1">The sequence shown here is derived from an EMBL/GenBank/DDBJ whole genome shotgun (WGS) entry which is preliminary data.</text>
</comment>
<proteinExistence type="predicted"/>
<dbReference type="EMBL" id="BSPX01000066">
    <property type="protein sequence ID" value="GLT23942.1"/>
    <property type="molecule type" value="Genomic_DNA"/>
</dbReference>
<gene>
    <name evidence="1" type="ORF">GCM10007933_34130</name>
</gene>
<accession>A0ABQ6FFC1</accession>
<sequence>MEETTLTNHGNPLVCVPTWGAVTSLSADQLASSAGGRASGRYYFLLPKRRRKARTASEKLVTLCAFGPFVTSEAVNFIRTSALSLGLL</sequence>
<name>A0ABQ6FFC1_9RHOO</name>
<organism evidence="1 2">
    <name type="scientific">Zoogloea oryzae</name>
    <dbReference type="NCBI Taxonomy" id="310767"/>
    <lineage>
        <taxon>Bacteria</taxon>
        <taxon>Pseudomonadati</taxon>
        <taxon>Pseudomonadota</taxon>
        <taxon>Betaproteobacteria</taxon>
        <taxon>Rhodocyclales</taxon>
        <taxon>Zoogloeaceae</taxon>
        <taxon>Zoogloea</taxon>
    </lineage>
</organism>
<reference evidence="2" key="1">
    <citation type="journal article" date="2019" name="Int. J. Syst. Evol. Microbiol.">
        <title>The Global Catalogue of Microorganisms (GCM) 10K type strain sequencing project: providing services to taxonomists for standard genome sequencing and annotation.</title>
        <authorList>
            <consortium name="The Broad Institute Genomics Platform"/>
            <consortium name="The Broad Institute Genome Sequencing Center for Infectious Disease"/>
            <person name="Wu L."/>
            <person name="Ma J."/>
        </authorList>
    </citation>
    <scope>NUCLEOTIDE SEQUENCE [LARGE SCALE GENOMIC DNA]</scope>
    <source>
        <strain evidence="2">NBRC 102407</strain>
    </source>
</reference>
<dbReference type="Proteomes" id="UP001157167">
    <property type="component" value="Unassembled WGS sequence"/>
</dbReference>
<protein>
    <submittedName>
        <fullName evidence="1">Uncharacterized protein</fullName>
    </submittedName>
</protein>